<dbReference type="AlphaFoldDB" id="A0A9X2ICZ4"/>
<accession>A0A9X2ICZ4</accession>
<dbReference type="EMBL" id="JAJKBJ010000017">
    <property type="protein sequence ID" value="MCL9684997.1"/>
    <property type="molecule type" value="Genomic_DNA"/>
</dbReference>
<dbReference type="Proteomes" id="UP001139721">
    <property type="component" value="Unassembled WGS sequence"/>
</dbReference>
<keyword evidence="2" id="KW-1185">Reference proteome</keyword>
<evidence type="ECO:0008006" key="3">
    <source>
        <dbReference type="Google" id="ProtNLM"/>
    </source>
</evidence>
<gene>
    <name evidence="1" type="ORF">LOX96_12895</name>
</gene>
<comment type="caution">
    <text evidence="1">The sequence shown here is derived from an EMBL/GenBank/DDBJ whole genome shotgun (WGS) entry which is preliminary data.</text>
</comment>
<reference evidence="1" key="1">
    <citation type="submission" date="2021-11" db="EMBL/GenBank/DDBJ databases">
        <title>Legionella maioricencis sp. nov., a new species isolated from hot water samples in Mallorca.</title>
        <authorList>
            <person name="Crespi S."/>
            <person name="Drasar V."/>
            <person name="Salva-Serra F."/>
            <person name="Jaen-Luchoro D."/>
            <person name="Pineiro-Iglesias B."/>
            <person name="Aliaga F."/>
            <person name="Fernandez-Juarez V."/>
            <person name="Coll G."/>
            <person name="Moore E.R.B."/>
            <person name="Bennasar-Figueras A."/>
        </authorList>
    </citation>
    <scope>NUCLEOTIDE SEQUENCE</scope>
    <source>
        <strain evidence="1">HCPI-6</strain>
    </source>
</reference>
<evidence type="ECO:0000313" key="1">
    <source>
        <dbReference type="EMBL" id="MCL9684997.1"/>
    </source>
</evidence>
<name>A0A9X2ICZ4_9GAMM</name>
<protein>
    <recommendedName>
        <fullName evidence="3">Dot/Icm T4SS effector</fullName>
    </recommendedName>
</protein>
<proteinExistence type="predicted"/>
<dbReference type="RefSeq" id="WP_250422420.1">
    <property type="nucleotide sequence ID" value="NZ_JAJKBJ010000017.1"/>
</dbReference>
<sequence length="208" mass="23562">MSAVTALIRHITQLIHTSIKACNIHGKKKDNNFFAPLVYYCQQKCDEILCRTDYSLLKRIQLCAKEVESLKAGNCMQQSFVAFDALLKEFIATNLSTYDMCIPISICTYSNHAFLLINNIVCDPWNNFVGDLATSQYAGLKLDEYFGIRSDWTCYIDNKIIDVESTKYTYSLFENKKNTPSSEMFFPNSGCASTGYCSDEQPSQFLGS</sequence>
<evidence type="ECO:0000313" key="2">
    <source>
        <dbReference type="Proteomes" id="UP001139721"/>
    </source>
</evidence>
<organism evidence="1 2">
    <name type="scientific">Legionella maioricensis</name>
    <dbReference type="NCBI Taxonomy" id="2896528"/>
    <lineage>
        <taxon>Bacteria</taxon>
        <taxon>Pseudomonadati</taxon>
        <taxon>Pseudomonadota</taxon>
        <taxon>Gammaproteobacteria</taxon>
        <taxon>Legionellales</taxon>
        <taxon>Legionellaceae</taxon>
        <taxon>Legionella</taxon>
    </lineage>
</organism>